<protein>
    <submittedName>
        <fullName evidence="2">Intronic ORF</fullName>
    </submittedName>
</protein>
<name>M9MU37_FLAVE</name>
<evidence type="ECO:0000313" key="3">
    <source>
        <dbReference type="EMBL" id="AEO19693.1"/>
    </source>
</evidence>
<keyword evidence="2" id="KW-0496">Mitochondrion</keyword>
<proteinExistence type="predicted"/>
<organism evidence="2">
    <name type="scientific">Flammulina velutipes</name>
    <name type="common">Agaricus velutipes</name>
    <dbReference type="NCBI Taxonomy" id="38945"/>
    <lineage>
        <taxon>Eukaryota</taxon>
        <taxon>Fungi</taxon>
        <taxon>Dikarya</taxon>
        <taxon>Basidiomycota</taxon>
        <taxon>Agaricomycotina</taxon>
        <taxon>Agaricomycetes</taxon>
        <taxon>Agaricomycetidae</taxon>
        <taxon>Agaricales</taxon>
        <taxon>Marasmiineae</taxon>
        <taxon>Physalacriaceae</taxon>
        <taxon>Flammulina</taxon>
    </lineage>
</organism>
<accession>M9MU37</accession>
<sequence>MFSVLIINLSTGVKFLNSDFNILDNPLLIDAFILIIWCNPSIDRWALFFIIVITCLKRKKSSAFWVNSGYFSKCLIIKVKSLIESTDKFTMFRLVFLCIEPIPPQNCCNCNNKEISHICKPNWNLGWIRQPKVRFIFLSIIIENEPSASIRPVTNQGLISAE</sequence>
<dbReference type="GeneID" id="15822011"/>
<geneLocation type="mitochondrion" evidence="2"/>
<dbReference type="AlphaFoldDB" id="M9MU37"/>
<evidence type="ECO:0000313" key="1">
    <source>
        <dbReference type="EMBL" id="AEO19630.1"/>
    </source>
</evidence>
<reference evidence="2" key="2">
    <citation type="journal article" date="2012" name="J. Gen. Appl. Microbiol.">
        <title>The mitochondrial genome of the white-rot fungus Flammulina velutipes.</title>
        <authorList>
            <person name="Yoon H."/>
            <person name="You Y.H."/>
            <person name="Woo J.R."/>
            <person name="Park Y.J."/>
            <person name="Kong W.S."/>
            <person name="Lee B.M."/>
            <person name="Kim J.G."/>
        </authorList>
    </citation>
    <scope>NUCLEOTIDE SEQUENCE</scope>
    <source>
        <strain evidence="2">4019-20</strain>
    </source>
</reference>
<evidence type="ECO:0000313" key="2">
    <source>
        <dbReference type="EMBL" id="AEO19662.1"/>
    </source>
</evidence>
<gene>
    <name evidence="2" type="primary">oi1nad5</name>
</gene>
<dbReference type="EMBL" id="JN190939">
    <property type="protein sequence ID" value="AEO19630.1"/>
    <property type="molecule type" value="Genomic_DNA"/>
</dbReference>
<reference evidence="1" key="1">
    <citation type="submission" date="2011-06" db="EMBL/GenBank/DDBJ databases">
        <title>Mitochondrial DNA sequences extracted from three strains of Flammulina velutipes.</title>
        <authorList>
            <person name="Yoon H."/>
            <person name="Kong W.-S."/>
            <person name="Kim J.-G."/>
        </authorList>
    </citation>
    <scope>NUCLEOTIDE SEQUENCE</scope>
    <source>
        <strain evidence="1">4019-18</strain>
        <strain evidence="3">4019-18x20</strain>
    </source>
</reference>
<dbReference type="EMBL" id="JN190940">
    <property type="protein sequence ID" value="AEO19662.1"/>
    <property type="molecule type" value="Genomic_DNA"/>
</dbReference>
<dbReference type="EMBL" id="JN190941">
    <property type="protein sequence ID" value="AEO19693.1"/>
    <property type="molecule type" value="Genomic_DNA"/>
</dbReference>
<dbReference type="RefSeq" id="YP_008080577.1">
    <property type="nucleotide sequence ID" value="NC_021373.1"/>
</dbReference>